<name>A0A1H9TUA4_9RHOB</name>
<dbReference type="OrthoDB" id="9782229at2"/>
<dbReference type="AlphaFoldDB" id="A0A1H9TUA4"/>
<dbReference type="CDD" id="cd07185">
    <property type="entry name" value="OmpA_C-like"/>
    <property type="match status" value="1"/>
</dbReference>
<dbReference type="PROSITE" id="PS51123">
    <property type="entry name" value="OMPA_2"/>
    <property type="match status" value="1"/>
</dbReference>
<dbReference type="GO" id="GO:0016020">
    <property type="term" value="C:membrane"/>
    <property type="evidence" value="ECO:0007669"/>
    <property type="project" value="UniProtKB-UniRule"/>
</dbReference>
<gene>
    <name evidence="4" type="ORF">SAMN04490244_104373</name>
</gene>
<dbReference type="SUPFAM" id="SSF103088">
    <property type="entry name" value="OmpA-like"/>
    <property type="match status" value="1"/>
</dbReference>
<proteinExistence type="predicted"/>
<dbReference type="InterPro" id="IPR036737">
    <property type="entry name" value="OmpA-like_sf"/>
</dbReference>
<protein>
    <submittedName>
        <fullName evidence="4">OmpA family protein</fullName>
    </submittedName>
</protein>
<feature type="domain" description="OmpA-like" evidence="3">
    <location>
        <begin position="62"/>
        <end position="172"/>
    </location>
</feature>
<evidence type="ECO:0000313" key="5">
    <source>
        <dbReference type="Proteomes" id="UP000198885"/>
    </source>
</evidence>
<keyword evidence="2" id="KW-0732">Signal</keyword>
<dbReference type="InterPro" id="IPR006665">
    <property type="entry name" value="OmpA-like"/>
</dbReference>
<evidence type="ECO:0000256" key="2">
    <source>
        <dbReference type="SAM" id="SignalP"/>
    </source>
</evidence>
<sequence length="172" mass="18470">MLSGGAAAAAFSVLAGSATAQETAIPGIWVSPDGCEYWVADDGWEGYMSPHLTRDGKPVCRQLDTCAVMEGDQLFATDSARVGAEGRRRLQQFFRQDGSASYVVVGHTDSRASDAYNMRLSHARAAAVAEIGRSVGARITDVRGYGERQPRATNQTAAGMQQNRRVEIICAR</sequence>
<dbReference type="PANTHER" id="PTHR30329:SF21">
    <property type="entry name" value="LIPOPROTEIN YIAD-RELATED"/>
    <property type="match status" value="1"/>
</dbReference>
<dbReference type="PANTHER" id="PTHR30329">
    <property type="entry name" value="STATOR ELEMENT OF FLAGELLAR MOTOR COMPLEX"/>
    <property type="match status" value="1"/>
</dbReference>
<feature type="signal peptide" evidence="2">
    <location>
        <begin position="1"/>
        <end position="20"/>
    </location>
</feature>
<accession>A0A1H9TUA4</accession>
<evidence type="ECO:0000256" key="1">
    <source>
        <dbReference type="PROSITE-ProRule" id="PRU00473"/>
    </source>
</evidence>
<organism evidence="4 5">
    <name type="scientific">Tranquillimonas rosea</name>
    <dbReference type="NCBI Taxonomy" id="641238"/>
    <lineage>
        <taxon>Bacteria</taxon>
        <taxon>Pseudomonadati</taxon>
        <taxon>Pseudomonadota</taxon>
        <taxon>Alphaproteobacteria</taxon>
        <taxon>Rhodobacterales</taxon>
        <taxon>Roseobacteraceae</taxon>
        <taxon>Tranquillimonas</taxon>
    </lineage>
</organism>
<keyword evidence="1" id="KW-0472">Membrane</keyword>
<dbReference type="Gene3D" id="3.30.1330.60">
    <property type="entry name" value="OmpA-like domain"/>
    <property type="match status" value="1"/>
</dbReference>
<evidence type="ECO:0000313" key="4">
    <source>
        <dbReference type="EMBL" id="SES00571.1"/>
    </source>
</evidence>
<dbReference type="EMBL" id="FOGU01000004">
    <property type="protein sequence ID" value="SES00571.1"/>
    <property type="molecule type" value="Genomic_DNA"/>
</dbReference>
<dbReference type="Proteomes" id="UP000198885">
    <property type="component" value="Unassembled WGS sequence"/>
</dbReference>
<keyword evidence="5" id="KW-1185">Reference proteome</keyword>
<dbReference type="STRING" id="641238.SAMN04490244_104373"/>
<dbReference type="Pfam" id="PF00691">
    <property type="entry name" value="OmpA"/>
    <property type="match status" value="1"/>
</dbReference>
<feature type="chain" id="PRO_5011669339" evidence="2">
    <location>
        <begin position="21"/>
        <end position="172"/>
    </location>
</feature>
<reference evidence="4 5" key="1">
    <citation type="submission" date="2016-10" db="EMBL/GenBank/DDBJ databases">
        <authorList>
            <person name="de Groot N.N."/>
        </authorList>
    </citation>
    <scope>NUCLEOTIDE SEQUENCE [LARGE SCALE GENOMIC DNA]</scope>
    <source>
        <strain evidence="4 5">DSM 23042</strain>
    </source>
</reference>
<evidence type="ECO:0000259" key="3">
    <source>
        <dbReference type="PROSITE" id="PS51123"/>
    </source>
</evidence>
<dbReference type="InterPro" id="IPR050330">
    <property type="entry name" value="Bact_OuterMem_StrucFunc"/>
</dbReference>